<comment type="caution">
    <text evidence="1">The sequence shown here is derived from an EMBL/GenBank/DDBJ whole genome shotgun (WGS) entry which is preliminary data.</text>
</comment>
<name>A0A9P4X379_9HYPO</name>
<dbReference type="EMBL" id="QLNT01000036">
    <property type="protein sequence ID" value="KAF3055442.1"/>
    <property type="molecule type" value="Genomic_DNA"/>
</dbReference>
<evidence type="ECO:0000313" key="2">
    <source>
        <dbReference type="Proteomes" id="UP000801864"/>
    </source>
</evidence>
<dbReference type="Proteomes" id="UP000801864">
    <property type="component" value="Unassembled WGS sequence"/>
</dbReference>
<gene>
    <name evidence="1" type="ORF">CFAM422_013059</name>
</gene>
<keyword evidence="2" id="KW-1185">Reference proteome</keyword>
<sequence length="66" mass="7357">MAIFRVGEQPPQIADEIAHVSPMSAASLPARPHSRLALFFGLIWLIGDSSLRWDCKSHRAVINFAR</sequence>
<organism evidence="1 2">
    <name type="scientific">Trichoderma lentiforme</name>
    <dbReference type="NCBI Taxonomy" id="1567552"/>
    <lineage>
        <taxon>Eukaryota</taxon>
        <taxon>Fungi</taxon>
        <taxon>Dikarya</taxon>
        <taxon>Ascomycota</taxon>
        <taxon>Pezizomycotina</taxon>
        <taxon>Sordariomycetes</taxon>
        <taxon>Hypocreomycetidae</taxon>
        <taxon>Hypocreales</taxon>
        <taxon>Hypocreaceae</taxon>
        <taxon>Trichoderma</taxon>
    </lineage>
</organism>
<evidence type="ECO:0000313" key="1">
    <source>
        <dbReference type="EMBL" id="KAF3055442.1"/>
    </source>
</evidence>
<reference evidence="1 2" key="1">
    <citation type="submission" date="2018-06" db="EMBL/GenBank/DDBJ databases">
        <title>Genome analysis of cellulolytic fungus Trichoderma lentiforme CFAM-422.</title>
        <authorList>
            <person name="Steindorff A.S."/>
            <person name="Formighieri E.F."/>
            <person name="Midorikawa G.E.O."/>
            <person name="Tamietti M.S."/>
            <person name="Ramos E.Z."/>
            <person name="Silva A.S."/>
            <person name="Bon E.P.S."/>
            <person name="Mendes T.D."/>
            <person name="Damaso M.C.T."/>
            <person name="Favaro L.C.L."/>
        </authorList>
    </citation>
    <scope>NUCLEOTIDE SEQUENCE [LARGE SCALE GENOMIC DNA]</scope>
    <source>
        <strain evidence="1 2">CFAM-422</strain>
    </source>
</reference>
<protein>
    <submittedName>
        <fullName evidence="1">Uncharacterized protein</fullName>
    </submittedName>
</protein>
<proteinExistence type="predicted"/>
<dbReference type="AlphaFoldDB" id="A0A9P4X379"/>
<accession>A0A9P4X379</accession>